<dbReference type="Gene3D" id="3.40.50.2000">
    <property type="entry name" value="Glycogen Phosphorylase B"/>
    <property type="match status" value="2"/>
</dbReference>
<dbReference type="InterPro" id="IPR004276">
    <property type="entry name" value="GlycoTrans_28_N"/>
</dbReference>
<sequence length="414" mass="45857">MRILIYAMGSAGDVHPFVGVGRALQARGHEVFIITSAFFENLVVRAGLGFRSMGTVEDFERVQGDPHLWHPRKALASVIKNAVDPAYEMILDAAKELHLPGQTLILASSLAWACFTVRDLLKIPVISVHLAPSLFVSSYRQPILHGAPVPQGAPRFMKSIQWWAAGKVVDFHVLPTLNRFRKDHGLPPVRGMLQGWHSPDRVIALFPDWFGPMQPDWPKQTRLTGFPLFDEAGINDLPKELDDFLDDGDPPVIFTPGSAMDRGYEFFAEAVKGLQLLGKRGVLLSRFTNTIPKDLPKGIRHFSYAPFSQVLPRAAALAYHGGVGTCAQTLQAGIPHLVQPMAHDQLDTLSRVRDLGVGTGLHPHQFKAKRIAGALAEILHDASVKRRAVEISRLFEPKKWMEETCRLVEELPPG</sequence>
<dbReference type="KEGG" id="luo:HHL09_23710"/>
<dbReference type="GO" id="GO:0008194">
    <property type="term" value="F:UDP-glycosyltransferase activity"/>
    <property type="evidence" value="ECO:0007669"/>
    <property type="project" value="InterPro"/>
</dbReference>
<evidence type="ECO:0000313" key="3">
    <source>
        <dbReference type="EMBL" id="QJE98662.1"/>
    </source>
</evidence>
<evidence type="ECO:0000259" key="1">
    <source>
        <dbReference type="Pfam" id="PF03033"/>
    </source>
</evidence>
<gene>
    <name evidence="3" type="ORF">HHL09_23710</name>
</gene>
<dbReference type="Proteomes" id="UP000501812">
    <property type="component" value="Chromosome"/>
</dbReference>
<dbReference type="InterPro" id="IPR050426">
    <property type="entry name" value="Glycosyltransferase_28"/>
</dbReference>
<dbReference type="EMBL" id="CP051774">
    <property type="protein sequence ID" value="QJE98662.1"/>
    <property type="molecule type" value="Genomic_DNA"/>
</dbReference>
<accession>A0A858RP78</accession>
<evidence type="ECO:0000259" key="2">
    <source>
        <dbReference type="Pfam" id="PF06722"/>
    </source>
</evidence>
<dbReference type="Pfam" id="PF03033">
    <property type="entry name" value="Glyco_transf_28"/>
    <property type="match status" value="1"/>
</dbReference>
<dbReference type="AlphaFoldDB" id="A0A858RP78"/>
<dbReference type="RefSeq" id="WP_169457149.1">
    <property type="nucleotide sequence ID" value="NZ_CP051774.1"/>
</dbReference>
<proteinExistence type="predicted"/>
<dbReference type="InterPro" id="IPR002213">
    <property type="entry name" value="UDP_glucos_trans"/>
</dbReference>
<dbReference type="GO" id="GO:0016758">
    <property type="term" value="F:hexosyltransferase activity"/>
    <property type="evidence" value="ECO:0007669"/>
    <property type="project" value="InterPro"/>
</dbReference>
<organism evidence="3 4">
    <name type="scientific">Luteolibacter luteus</name>
    <dbReference type="NCBI Taxonomy" id="2728835"/>
    <lineage>
        <taxon>Bacteria</taxon>
        <taxon>Pseudomonadati</taxon>
        <taxon>Verrucomicrobiota</taxon>
        <taxon>Verrucomicrobiia</taxon>
        <taxon>Verrucomicrobiales</taxon>
        <taxon>Verrucomicrobiaceae</taxon>
        <taxon>Luteolibacter</taxon>
    </lineage>
</organism>
<protein>
    <submittedName>
        <fullName evidence="3">Glycosyltransferase</fullName>
    </submittedName>
</protein>
<dbReference type="GO" id="GO:0005975">
    <property type="term" value="P:carbohydrate metabolic process"/>
    <property type="evidence" value="ECO:0007669"/>
    <property type="project" value="InterPro"/>
</dbReference>
<keyword evidence="4" id="KW-1185">Reference proteome</keyword>
<dbReference type="GO" id="GO:0033072">
    <property type="term" value="P:vancomycin biosynthetic process"/>
    <property type="evidence" value="ECO:0007669"/>
    <property type="project" value="UniProtKB-ARBA"/>
</dbReference>
<dbReference type="InterPro" id="IPR010610">
    <property type="entry name" value="EryCIII-like_C"/>
</dbReference>
<feature type="domain" description="Erythromycin biosynthesis protein CIII-like C-terminal" evidence="2">
    <location>
        <begin position="293"/>
        <end position="391"/>
    </location>
</feature>
<dbReference type="Pfam" id="PF06722">
    <property type="entry name" value="EryCIII-like_C"/>
    <property type="match status" value="1"/>
</dbReference>
<evidence type="ECO:0000313" key="4">
    <source>
        <dbReference type="Proteomes" id="UP000501812"/>
    </source>
</evidence>
<dbReference type="SUPFAM" id="SSF53756">
    <property type="entry name" value="UDP-Glycosyltransferase/glycogen phosphorylase"/>
    <property type="match status" value="1"/>
</dbReference>
<reference evidence="3 4" key="1">
    <citation type="submission" date="2020-04" db="EMBL/GenBank/DDBJ databases">
        <title>Luteolibacter sp. G-1-1-1 isolated from soil.</title>
        <authorList>
            <person name="Dahal R.H."/>
        </authorList>
    </citation>
    <scope>NUCLEOTIDE SEQUENCE [LARGE SCALE GENOMIC DNA]</scope>
    <source>
        <strain evidence="3 4">G-1-1-1</strain>
    </source>
</reference>
<dbReference type="CDD" id="cd03784">
    <property type="entry name" value="GT1_Gtf-like"/>
    <property type="match status" value="1"/>
</dbReference>
<dbReference type="PANTHER" id="PTHR48050">
    <property type="entry name" value="STEROL 3-BETA-GLUCOSYLTRANSFERASE"/>
    <property type="match status" value="1"/>
</dbReference>
<name>A0A858RP78_9BACT</name>
<feature type="domain" description="Glycosyltransferase family 28 N-terminal" evidence="1">
    <location>
        <begin position="3"/>
        <end position="78"/>
    </location>
</feature>
<dbReference type="PANTHER" id="PTHR48050:SF13">
    <property type="entry name" value="STEROL 3-BETA-GLUCOSYLTRANSFERASE UGT80A2"/>
    <property type="match status" value="1"/>
</dbReference>
<keyword evidence="3" id="KW-0808">Transferase</keyword>